<reference evidence="6 7" key="1">
    <citation type="journal article" date="2020" name="Microbiol. Resour. Announc.">
        <title>Complete genome sequence of Pseudomonas otitidis strain MrB4, isolated from Lake Biwa in Japan.</title>
        <authorList>
            <person name="Miyazaki K."/>
            <person name="Hase E."/>
            <person name="Maruya T."/>
        </authorList>
    </citation>
    <scope>NUCLEOTIDE SEQUENCE [LARGE SCALE GENOMIC DNA]</scope>
    <source>
        <strain evidence="6 7">MrB4</strain>
    </source>
</reference>
<feature type="transmembrane region" description="Helical" evidence="5">
    <location>
        <begin position="258"/>
        <end position="282"/>
    </location>
</feature>
<feature type="transmembrane region" description="Helical" evidence="5">
    <location>
        <begin position="214"/>
        <end position="232"/>
    </location>
</feature>
<dbReference type="Proteomes" id="UP000501237">
    <property type="component" value="Chromosome"/>
</dbReference>
<feature type="transmembrane region" description="Helical" evidence="5">
    <location>
        <begin position="62"/>
        <end position="81"/>
    </location>
</feature>
<keyword evidence="5" id="KW-1003">Cell membrane</keyword>
<keyword evidence="4 5" id="KW-0472">Membrane</keyword>
<dbReference type="PRINTS" id="PR00447">
    <property type="entry name" value="NATRESASSCMP"/>
</dbReference>
<feature type="transmembrane region" description="Helical" evidence="5">
    <location>
        <begin position="113"/>
        <end position="135"/>
    </location>
</feature>
<accession>A0A679G9Y8</accession>
<keyword evidence="2 5" id="KW-0812">Transmembrane</keyword>
<dbReference type="GeneID" id="57396539"/>
<dbReference type="KEGG" id="poj:PtoMrB4_13230"/>
<keyword evidence="3 5" id="KW-1133">Transmembrane helix</keyword>
<evidence type="ECO:0000313" key="7">
    <source>
        <dbReference type="Proteomes" id="UP000501237"/>
    </source>
</evidence>
<dbReference type="RefSeq" id="WP_172432838.1">
    <property type="nucleotide sequence ID" value="NZ_AP022642.1"/>
</dbReference>
<gene>
    <name evidence="6" type="primary">mntH1</name>
    <name evidence="5" type="synonym">mntH</name>
    <name evidence="6" type="ORF">PtoMrB4_13230</name>
</gene>
<proteinExistence type="inferred from homology"/>
<feature type="transmembrane region" description="Helical" evidence="5">
    <location>
        <begin position="302"/>
        <end position="320"/>
    </location>
</feature>
<feature type="transmembrane region" description="Helical" evidence="5">
    <location>
        <begin position="141"/>
        <end position="160"/>
    </location>
</feature>
<dbReference type="Pfam" id="PF01566">
    <property type="entry name" value="Nramp"/>
    <property type="match status" value="1"/>
</dbReference>
<dbReference type="GO" id="GO:0005384">
    <property type="term" value="F:manganese ion transmembrane transporter activity"/>
    <property type="evidence" value="ECO:0007669"/>
    <property type="project" value="TreeGrafter"/>
</dbReference>
<keyword evidence="5" id="KW-0406">Ion transport</keyword>
<keyword evidence="5" id="KW-0769">Symport</keyword>
<protein>
    <recommendedName>
        <fullName evidence="5">Divalent metal cation transporter MntH</fullName>
    </recommendedName>
</protein>
<sequence length="438" mass="46588">MYKLPTTATAPFCPSAVSHSVTIPSGASLGRRLMLFLGPGLLVSVGYMDPGNWATAIEAGSRFGYALLFVVVLASLSGMVLQSLCSRLGIATGRDLAQLCRERYRPGVARGQWLLAELSIIATDLAEVLGAALAFHLLLGVSLTVGVVLTAFDTLIVLALQGANFRRLEAIVLGLIATIGACFFIELLLVRPHWPEVAAGLRPSWEVLSGQEPLYLAIGILGATVMPHNLYLHSSVVQTRVNGEDEASKRSAIRFARFDTIGSLSLALLVNGAILVLAAAAFHGNGHTEVVEIQDAYHLLDPLVGGALASFLFGFALLAAGQSSTFTGTIAGQVVMEGFLQAKIPCWQRRLITRALALAPAIAGVLWLGEGAVGKLLVLSQVVLSLQLPFALWPLIRFTSDRRLMGPFANSLPVALLAWALFGLIALANLTLLYFWLA</sequence>
<evidence type="ECO:0000256" key="1">
    <source>
        <dbReference type="ARBA" id="ARBA00004141"/>
    </source>
</evidence>
<comment type="similarity">
    <text evidence="5">Belongs to the NRAMP family.</text>
</comment>
<comment type="function">
    <text evidence="5">H(+)-stimulated, divalent metal cation uptake system.</text>
</comment>
<dbReference type="AlphaFoldDB" id="A0A679G9Y8"/>
<organism evidence="6 7">
    <name type="scientific">Metapseudomonas otitidis</name>
    <dbReference type="NCBI Taxonomy" id="319939"/>
    <lineage>
        <taxon>Bacteria</taxon>
        <taxon>Pseudomonadati</taxon>
        <taxon>Pseudomonadota</taxon>
        <taxon>Gammaproteobacteria</taxon>
        <taxon>Pseudomonadales</taxon>
        <taxon>Pseudomonadaceae</taxon>
        <taxon>Metapseudomonas</taxon>
    </lineage>
</organism>
<feature type="transmembrane region" description="Helical" evidence="5">
    <location>
        <begin position="416"/>
        <end position="437"/>
    </location>
</feature>
<dbReference type="GO" id="GO:0046872">
    <property type="term" value="F:metal ion binding"/>
    <property type="evidence" value="ECO:0007669"/>
    <property type="project" value="UniProtKB-UniRule"/>
</dbReference>
<comment type="subcellular location">
    <subcellularLocation>
        <location evidence="5">Cell membrane</location>
        <topology evidence="5">Multi-pass membrane protein</topology>
    </subcellularLocation>
    <subcellularLocation>
        <location evidence="1">Membrane</location>
        <topology evidence="1">Multi-pass membrane protein</topology>
    </subcellularLocation>
</comment>
<dbReference type="InterPro" id="IPR001046">
    <property type="entry name" value="NRAMP_fam"/>
</dbReference>
<dbReference type="NCBIfam" id="TIGR01197">
    <property type="entry name" value="nramp"/>
    <property type="match status" value="1"/>
</dbReference>
<evidence type="ECO:0000256" key="4">
    <source>
        <dbReference type="ARBA" id="ARBA00023136"/>
    </source>
</evidence>
<dbReference type="GO" id="GO:0015293">
    <property type="term" value="F:symporter activity"/>
    <property type="evidence" value="ECO:0007669"/>
    <property type="project" value="UniProtKB-UniRule"/>
</dbReference>
<evidence type="ECO:0000313" key="6">
    <source>
        <dbReference type="EMBL" id="BCA27346.1"/>
    </source>
</evidence>
<dbReference type="PANTHER" id="PTHR11706">
    <property type="entry name" value="SOLUTE CARRIER PROTEIN FAMILY 11 MEMBER"/>
    <property type="match status" value="1"/>
</dbReference>
<feature type="transmembrane region" description="Helical" evidence="5">
    <location>
        <begin position="351"/>
        <end position="369"/>
    </location>
</feature>
<name>A0A679G9Y8_9GAMM</name>
<dbReference type="HAMAP" id="MF_00221">
    <property type="entry name" value="NRAMP"/>
    <property type="match status" value="1"/>
</dbReference>
<dbReference type="NCBIfam" id="NF037982">
    <property type="entry name" value="Nramp_1"/>
    <property type="match status" value="1"/>
</dbReference>
<feature type="transmembrane region" description="Helical" evidence="5">
    <location>
        <begin position="172"/>
        <end position="194"/>
    </location>
</feature>
<evidence type="ECO:0000256" key="2">
    <source>
        <dbReference type="ARBA" id="ARBA00022692"/>
    </source>
</evidence>
<feature type="transmembrane region" description="Helical" evidence="5">
    <location>
        <begin position="33"/>
        <end position="50"/>
    </location>
</feature>
<evidence type="ECO:0000256" key="5">
    <source>
        <dbReference type="HAMAP-Rule" id="MF_00221"/>
    </source>
</evidence>
<keyword evidence="5" id="KW-0813">Transport</keyword>
<dbReference type="NCBIfam" id="NF001923">
    <property type="entry name" value="PRK00701.1"/>
    <property type="match status" value="1"/>
</dbReference>
<dbReference type="EMBL" id="AP022642">
    <property type="protein sequence ID" value="BCA27346.1"/>
    <property type="molecule type" value="Genomic_DNA"/>
</dbReference>
<dbReference type="GO" id="GO:0034755">
    <property type="term" value="P:iron ion transmembrane transport"/>
    <property type="evidence" value="ECO:0007669"/>
    <property type="project" value="TreeGrafter"/>
</dbReference>
<dbReference type="PANTHER" id="PTHR11706:SF75">
    <property type="entry name" value="ETHYLENE-INSENSITIVE PROTEIN 2"/>
    <property type="match status" value="1"/>
</dbReference>
<dbReference type="GO" id="GO:0005886">
    <property type="term" value="C:plasma membrane"/>
    <property type="evidence" value="ECO:0007669"/>
    <property type="project" value="UniProtKB-SubCell"/>
</dbReference>
<dbReference type="GO" id="GO:0015086">
    <property type="term" value="F:cadmium ion transmembrane transporter activity"/>
    <property type="evidence" value="ECO:0007669"/>
    <property type="project" value="TreeGrafter"/>
</dbReference>
<evidence type="ECO:0000256" key="3">
    <source>
        <dbReference type="ARBA" id="ARBA00022989"/>
    </source>
</evidence>